<dbReference type="GO" id="GO:0009234">
    <property type="term" value="P:menaquinone biosynthetic process"/>
    <property type="evidence" value="ECO:0007669"/>
    <property type="project" value="UniProtKB-UniPathway"/>
</dbReference>
<evidence type="ECO:0000256" key="6">
    <source>
        <dbReference type="ARBA" id="ARBA00022692"/>
    </source>
</evidence>
<evidence type="ECO:0000313" key="10">
    <source>
        <dbReference type="EMBL" id="SDX60593.1"/>
    </source>
</evidence>
<name>A0A1H3D2A0_9GAMM</name>
<dbReference type="EMBL" id="FNNE01000011">
    <property type="protein sequence ID" value="SDX60593.1"/>
    <property type="molecule type" value="Genomic_DNA"/>
</dbReference>
<feature type="transmembrane region" description="Helical" evidence="9">
    <location>
        <begin position="272"/>
        <end position="293"/>
    </location>
</feature>
<feature type="transmembrane region" description="Helical" evidence="9">
    <location>
        <begin position="169"/>
        <end position="188"/>
    </location>
</feature>
<dbReference type="GO" id="GO:0042371">
    <property type="term" value="P:vitamin K biosynthetic process"/>
    <property type="evidence" value="ECO:0007669"/>
    <property type="project" value="TreeGrafter"/>
</dbReference>
<reference evidence="10 11" key="1">
    <citation type="submission" date="2016-10" db="EMBL/GenBank/DDBJ databases">
        <authorList>
            <person name="de Groot N.N."/>
        </authorList>
    </citation>
    <scope>NUCLEOTIDE SEQUENCE [LARGE SCALE GENOMIC DNA]</scope>
    <source>
        <strain evidence="10 11">CGMCC 1.7059</strain>
    </source>
</reference>
<comment type="pathway">
    <text evidence="2">Quinol/quinone metabolism; menaquinone biosynthesis.</text>
</comment>
<evidence type="ECO:0000256" key="5">
    <source>
        <dbReference type="ARBA" id="ARBA00022679"/>
    </source>
</evidence>
<gene>
    <name evidence="10" type="ORF">SAMN04487960_111115</name>
</gene>
<dbReference type="PANTHER" id="PTHR13929">
    <property type="entry name" value="1,4-DIHYDROXY-2-NAPHTHOATE OCTAPRENYLTRANSFERASE"/>
    <property type="match status" value="1"/>
</dbReference>
<evidence type="ECO:0000256" key="2">
    <source>
        <dbReference type="ARBA" id="ARBA00004863"/>
    </source>
</evidence>
<organism evidence="10 11">
    <name type="scientific">Marinobacter mobilis</name>
    <dbReference type="NCBI Taxonomy" id="488533"/>
    <lineage>
        <taxon>Bacteria</taxon>
        <taxon>Pseudomonadati</taxon>
        <taxon>Pseudomonadota</taxon>
        <taxon>Gammaproteobacteria</taxon>
        <taxon>Pseudomonadales</taxon>
        <taxon>Marinobacteraceae</taxon>
        <taxon>Marinobacter</taxon>
    </lineage>
</organism>
<evidence type="ECO:0000256" key="3">
    <source>
        <dbReference type="ARBA" id="ARBA00022428"/>
    </source>
</evidence>
<feature type="transmembrane region" description="Helical" evidence="9">
    <location>
        <begin position="240"/>
        <end position="260"/>
    </location>
</feature>
<keyword evidence="8 9" id="KW-0472">Membrane</keyword>
<dbReference type="InterPro" id="IPR000537">
    <property type="entry name" value="UbiA_prenyltransferase"/>
</dbReference>
<keyword evidence="6 9" id="KW-0812">Transmembrane</keyword>
<dbReference type="Proteomes" id="UP000199675">
    <property type="component" value="Unassembled WGS sequence"/>
</dbReference>
<dbReference type="PANTHER" id="PTHR13929:SF0">
    <property type="entry name" value="UBIA PRENYLTRANSFERASE DOMAIN-CONTAINING PROTEIN 1"/>
    <property type="match status" value="1"/>
</dbReference>
<proteinExistence type="predicted"/>
<feature type="transmembrane region" description="Helical" evidence="9">
    <location>
        <begin position="117"/>
        <end position="135"/>
    </location>
</feature>
<keyword evidence="11" id="KW-1185">Reference proteome</keyword>
<dbReference type="CDD" id="cd13962">
    <property type="entry name" value="PT_UbiA_UBIAD1"/>
    <property type="match status" value="1"/>
</dbReference>
<sequence>MNSVLMSMRLPFLVLAPVCVLLGLATALMSKGQVAVADLLVVLIGAVAAHISVNTLNEYQDFHSGLDAQTSRTPFSGGSGSLVKHPDAANAVGVAALCSLAVTVLAGGYLLVRHGLAILPLGVLGVVIILTYTRWLNRQPWLCLIAPGLAFGPLMVAGTHFALTGEYSVLAGYVALVPFFLVNNLLLLNQFPDIEADRRVGRVHFPIAYGIRASTWVYGTFVLVAFLVLLAGIVREAIPALGAIALIPMAAGAMAFLGALRFGGDIQRLLPYMGLNVIAAVATPLVLGVALIIGL</sequence>
<feature type="transmembrane region" description="Helical" evidence="9">
    <location>
        <begin position="142"/>
        <end position="163"/>
    </location>
</feature>
<feature type="transmembrane region" description="Helical" evidence="9">
    <location>
        <begin position="91"/>
        <end position="111"/>
    </location>
</feature>
<evidence type="ECO:0000256" key="4">
    <source>
        <dbReference type="ARBA" id="ARBA00022475"/>
    </source>
</evidence>
<keyword evidence="4" id="KW-1003">Cell membrane</keyword>
<evidence type="ECO:0000256" key="1">
    <source>
        <dbReference type="ARBA" id="ARBA00004141"/>
    </source>
</evidence>
<protein>
    <submittedName>
        <fullName evidence="10">1,4-dihydroxy-2-naphthoate octaprenyltransferase</fullName>
    </submittedName>
</protein>
<dbReference type="STRING" id="488533.SAMN04487960_111115"/>
<dbReference type="PIRSF" id="PIRSF005355">
    <property type="entry name" value="UBIAD1"/>
    <property type="match status" value="1"/>
</dbReference>
<dbReference type="InterPro" id="IPR044878">
    <property type="entry name" value="UbiA_sf"/>
</dbReference>
<comment type="subcellular location">
    <subcellularLocation>
        <location evidence="1">Membrane</location>
        <topology evidence="1">Multi-pass membrane protein</topology>
    </subcellularLocation>
</comment>
<dbReference type="AlphaFoldDB" id="A0A1H3D2A0"/>
<dbReference type="Pfam" id="PF01040">
    <property type="entry name" value="UbiA"/>
    <property type="match status" value="1"/>
</dbReference>
<dbReference type="GO" id="GO:0004659">
    <property type="term" value="F:prenyltransferase activity"/>
    <property type="evidence" value="ECO:0007669"/>
    <property type="project" value="InterPro"/>
</dbReference>
<evidence type="ECO:0000313" key="11">
    <source>
        <dbReference type="Proteomes" id="UP000199675"/>
    </source>
</evidence>
<feature type="transmembrane region" description="Helical" evidence="9">
    <location>
        <begin position="209"/>
        <end position="234"/>
    </location>
</feature>
<keyword evidence="3" id="KW-0474">Menaquinone biosynthesis</keyword>
<accession>A0A1H3D2A0</accession>
<dbReference type="GO" id="GO:0016020">
    <property type="term" value="C:membrane"/>
    <property type="evidence" value="ECO:0007669"/>
    <property type="project" value="UniProtKB-SubCell"/>
</dbReference>
<keyword evidence="7 9" id="KW-1133">Transmembrane helix</keyword>
<evidence type="ECO:0000256" key="8">
    <source>
        <dbReference type="ARBA" id="ARBA00023136"/>
    </source>
</evidence>
<dbReference type="UniPathway" id="UPA00079"/>
<feature type="transmembrane region" description="Helical" evidence="9">
    <location>
        <begin position="37"/>
        <end position="56"/>
    </location>
</feature>
<dbReference type="InterPro" id="IPR026046">
    <property type="entry name" value="UBIAD1"/>
</dbReference>
<keyword evidence="5 10" id="KW-0808">Transferase</keyword>
<evidence type="ECO:0000256" key="9">
    <source>
        <dbReference type="SAM" id="Phobius"/>
    </source>
</evidence>
<dbReference type="RefSeq" id="WP_217634585.1">
    <property type="nucleotide sequence ID" value="NZ_FNNE01000011.1"/>
</dbReference>
<evidence type="ECO:0000256" key="7">
    <source>
        <dbReference type="ARBA" id="ARBA00022989"/>
    </source>
</evidence>
<dbReference type="Gene3D" id="1.10.357.140">
    <property type="entry name" value="UbiA prenyltransferase"/>
    <property type="match status" value="1"/>
</dbReference>